<dbReference type="SUPFAM" id="SSF53474">
    <property type="entry name" value="alpha/beta-Hydrolases"/>
    <property type="match status" value="1"/>
</dbReference>
<proteinExistence type="predicted"/>
<dbReference type="AlphaFoldDB" id="A0A1Y2MUT3"/>
<dbReference type="EMBL" id="MIGB01000020">
    <property type="protein sequence ID" value="OSY38945.1"/>
    <property type="molecule type" value="Genomic_DNA"/>
</dbReference>
<evidence type="ECO:0000256" key="1">
    <source>
        <dbReference type="SAM" id="MobiDB-lite"/>
    </source>
</evidence>
<keyword evidence="2" id="KW-0378">Hydrolase</keyword>
<evidence type="ECO:0000313" key="3">
    <source>
        <dbReference type="Proteomes" id="UP000194360"/>
    </source>
</evidence>
<feature type="region of interest" description="Disordered" evidence="1">
    <location>
        <begin position="289"/>
        <end position="317"/>
    </location>
</feature>
<dbReference type="InterPro" id="IPR029058">
    <property type="entry name" value="AB_hydrolase_fold"/>
</dbReference>
<dbReference type="STRING" id="2074.BG845_03817"/>
<organism evidence="2 3">
    <name type="scientific">Pseudonocardia autotrophica</name>
    <name type="common">Amycolata autotrophica</name>
    <name type="synonym">Nocardia autotrophica</name>
    <dbReference type="NCBI Taxonomy" id="2074"/>
    <lineage>
        <taxon>Bacteria</taxon>
        <taxon>Bacillati</taxon>
        <taxon>Actinomycetota</taxon>
        <taxon>Actinomycetes</taxon>
        <taxon>Pseudonocardiales</taxon>
        <taxon>Pseudonocardiaceae</taxon>
        <taxon>Pseudonocardia</taxon>
    </lineage>
</organism>
<sequence length="341" mass="36087">MWIYRSDAGDAAVRQWCERRLRSWAVPHHQRSVHDDPPYDYRRGHLVVAGPADAPTVVVLGGRHGCAASLTDLLERLATEYRVIAVDPPGEAGLGSGGRPNTDRLRDYGSWFDDLLTELAPDAPGGITVLAHGFGAAVALAARPTPRVRGMILLNPHGLARPALRARLLTATLGWRAVPVRRTARRLLSRLGGPAFVPPEALVDWLATVGRHVALSSTPPPHPELARRWHGTPVTVGIGEHDPFFGDGRLAQPARWALGATVVVVPGAGALLPYEQPDAVHVMVSRRLGDGASTGRSPRSGPAGDRQPSGDGATAPGVVAAGATHTIDRPHHSPARSAVGV</sequence>
<reference evidence="2 3" key="1">
    <citation type="submission" date="2016-09" db="EMBL/GenBank/DDBJ databases">
        <title>Pseudonocardia autotrophica DSM535, a candidate organism with high potential of specific P450 cytochromes.</title>
        <authorList>
            <person name="Grumaz C."/>
            <person name="Vainshtein Y."/>
            <person name="Kirstahler P."/>
            <person name="Sohn K."/>
        </authorList>
    </citation>
    <scope>NUCLEOTIDE SEQUENCE [LARGE SCALE GENOMIC DNA]</scope>
    <source>
        <strain evidence="2 3">DSM 535</strain>
    </source>
</reference>
<accession>A0A1Y2MUT3</accession>
<evidence type="ECO:0000313" key="2">
    <source>
        <dbReference type="EMBL" id="OSY38945.1"/>
    </source>
</evidence>
<keyword evidence="3" id="KW-1185">Reference proteome</keyword>
<protein>
    <submittedName>
        <fullName evidence="2">Alpha/beta hydrolase family protein</fullName>
    </submittedName>
</protein>
<dbReference type="Proteomes" id="UP000194360">
    <property type="component" value="Unassembled WGS sequence"/>
</dbReference>
<comment type="caution">
    <text evidence="2">The sequence shown here is derived from an EMBL/GenBank/DDBJ whole genome shotgun (WGS) entry which is preliminary data.</text>
</comment>
<gene>
    <name evidence="2" type="ORF">BG845_03817</name>
</gene>
<dbReference type="GO" id="GO:0016787">
    <property type="term" value="F:hydrolase activity"/>
    <property type="evidence" value="ECO:0007669"/>
    <property type="project" value="UniProtKB-KW"/>
</dbReference>
<name>A0A1Y2MUT3_PSEAH</name>
<dbReference type="Gene3D" id="3.40.50.1820">
    <property type="entry name" value="alpha/beta hydrolase"/>
    <property type="match status" value="1"/>
</dbReference>